<dbReference type="SUPFAM" id="SSF54001">
    <property type="entry name" value="Cysteine proteinases"/>
    <property type="match status" value="1"/>
</dbReference>
<dbReference type="RefSeq" id="WP_141286306.1">
    <property type="nucleotide sequence ID" value="NZ_BAAAWK010000001.1"/>
</dbReference>
<comment type="caution">
    <text evidence="6">The sequence shown here is derived from an EMBL/GenBank/DDBJ whole genome shotgun (WGS) entry which is preliminary data.</text>
</comment>
<proteinExistence type="inferred from homology"/>
<dbReference type="OrthoDB" id="5177647at2"/>
<protein>
    <recommendedName>
        <fullName evidence="5">NlpC/P60 domain-containing protein</fullName>
    </recommendedName>
</protein>
<feature type="domain" description="NlpC/P60" evidence="5">
    <location>
        <begin position="141"/>
        <end position="267"/>
    </location>
</feature>
<dbReference type="InterPro" id="IPR038765">
    <property type="entry name" value="Papain-like_cys_pep_sf"/>
</dbReference>
<keyword evidence="4" id="KW-0788">Thiol protease</keyword>
<dbReference type="AlphaFoldDB" id="A0A4Y3NKP0"/>
<evidence type="ECO:0000256" key="3">
    <source>
        <dbReference type="ARBA" id="ARBA00022801"/>
    </source>
</evidence>
<evidence type="ECO:0000259" key="5">
    <source>
        <dbReference type="PROSITE" id="PS51935"/>
    </source>
</evidence>
<evidence type="ECO:0000256" key="2">
    <source>
        <dbReference type="ARBA" id="ARBA00022670"/>
    </source>
</evidence>
<gene>
    <name evidence="6" type="ORF">AAU01_37800</name>
</gene>
<organism evidence="6 7">
    <name type="scientific">Paenarthrobacter aurescens</name>
    <name type="common">Arthrobacter aurescens</name>
    <dbReference type="NCBI Taxonomy" id="43663"/>
    <lineage>
        <taxon>Bacteria</taxon>
        <taxon>Bacillati</taxon>
        <taxon>Actinomycetota</taxon>
        <taxon>Actinomycetes</taxon>
        <taxon>Micrococcales</taxon>
        <taxon>Micrococcaceae</taxon>
        <taxon>Paenarthrobacter</taxon>
    </lineage>
</organism>
<keyword evidence="2" id="KW-0645">Protease</keyword>
<evidence type="ECO:0000256" key="4">
    <source>
        <dbReference type="ARBA" id="ARBA00022807"/>
    </source>
</evidence>
<reference evidence="6 7" key="1">
    <citation type="submission" date="2019-06" db="EMBL/GenBank/DDBJ databases">
        <title>Whole genome shotgun sequence of Paenarthrobacter aurescens NBRC 12136.</title>
        <authorList>
            <person name="Hosoyama A."/>
            <person name="Uohara A."/>
            <person name="Ohji S."/>
            <person name="Ichikawa N."/>
        </authorList>
    </citation>
    <scope>NUCLEOTIDE SEQUENCE [LARGE SCALE GENOMIC DNA]</scope>
    <source>
        <strain evidence="6 7">NBRC 12136</strain>
    </source>
</reference>
<evidence type="ECO:0000313" key="6">
    <source>
        <dbReference type="EMBL" id="GEB21025.1"/>
    </source>
</evidence>
<dbReference type="InterPro" id="IPR000064">
    <property type="entry name" value="NLP_P60_dom"/>
</dbReference>
<evidence type="ECO:0000313" key="7">
    <source>
        <dbReference type="Proteomes" id="UP000317715"/>
    </source>
</evidence>
<dbReference type="PROSITE" id="PS51935">
    <property type="entry name" value="NLPC_P60"/>
    <property type="match status" value="1"/>
</dbReference>
<dbReference type="GeneID" id="97299431"/>
<dbReference type="Gene3D" id="3.90.1720.10">
    <property type="entry name" value="endopeptidase domain like (from Nostoc punctiforme)"/>
    <property type="match status" value="1"/>
</dbReference>
<dbReference type="GO" id="GO:0008234">
    <property type="term" value="F:cysteine-type peptidase activity"/>
    <property type="evidence" value="ECO:0007669"/>
    <property type="project" value="UniProtKB-KW"/>
</dbReference>
<sequence>MSSRILRGRRKADSVRPNPFISISKAVASNASGAGRQAAVIAAASGLVLTGSIAAHAAETPVQRDSSPATVAETVSEAPTKVVTALATATVNFERPAVASVAAPVIEKPAPVVEAPVAKKAAVTTAAATAPVAAQAAVAAAPVAAAPAAPAPAPVAAAPAVGGVNAAMVASAYAQIGVFQDCTAMVEKALGSAGIPVGDLGPMQFMNYGRVVSDPQPGDMIVQSGHVAIYIGNGQAISGGINGNQTGIHPISWLTATGPLTYVRAGA</sequence>
<dbReference type="EMBL" id="BJMD01000032">
    <property type="protein sequence ID" value="GEB21025.1"/>
    <property type="molecule type" value="Genomic_DNA"/>
</dbReference>
<accession>A0A4Y3NKP0</accession>
<dbReference type="Proteomes" id="UP000317715">
    <property type="component" value="Unassembled WGS sequence"/>
</dbReference>
<evidence type="ECO:0000256" key="1">
    <source>
        <dbReference type="ARBA" id="ARBA00007074"/>
    </source>
</evidence>
<comment type="similarity">
    <text evidence="1">Belongs to the peptidase C40 family.</text>
</comment>
<keyword evidence="3" id="KW-0378">Hydrolase</keyword>
<name>A0A4Y3NKP0_PAEAU</name>
<keyword evidence="7" id="KW-1185">Reference proteome</keyword>
<dbReference type="GO" id="GO:0006508">
    <property type="term" value="P:proteolysis"/>
    <property type="evidence" value="ECO:0007669"/>
    <property type="project" value="UniProtKB-KW"/>
</dbReference>
<dbReference type="Pfam" id="PF00877">
    <property type="entry name" value="NLPC_P60"/>
    <property type="match status" value="1"/>
</dbReference>